<keyword evidence="2" id="KW-1185">Reference proteome</keyword>
<accession>A0A7H8QKY2</accession>
<gene>
    <name evidence="1" type="ORF">TRUGW13939_01664</name>
</gene>
<dbReference type="Proteomes" id="UP000509510">
    <property type="component" value="Chromosome I"/>
</dbReference>
<dbReference type="AlphaFoldDB" id="A0A7H8QKY2"/>
<dbReference type="GeneID" id="55989174"/>
<sequence>MSSETDQLMSDGVEIKQTNPQQHYYTFNTVGSLFHNTLSPHVIIRPEVLQTDFEYTFDLIRPRLQVSYRVQEYDRREELRATFNWSKPTKSPEPIASRLAGIYFPLLAEHIVPCYNRIASEKILGHVLHSDKRTADGLNDELTEGVARFRSTTAAIVISLVSCLSSTEFKTVRHSTLLELTSEYWLEDICKTVDHGFCSSLNLKDAVYLLAAIHAGGEYEKDWGNLSNSQNVICWRNGMYCVLPSLLLDIEAMHYFPTAFMASQSHSHQESPDQQSVIEMNQSPWIGLAHCSPPNKLLHLSIERPLHYSDPDICFTGRVDGNVVGTTSILDVLVSVSRSVSIPSECDHRDVNDISNVLNVSASRWIKDGYSRPCGSAGTPAYLAVKEDTAWALFAAGQSSHFHNVIVVRCLICAKELLNERIAQSGNDGGVLIGFQ</sequence>
<dbReference type="OrthoDB" id="4260078at2759"/>
<proteinExistence type="predicted"/>
<dbReference type="RefSeq" id="XP_035340756.1">
    <property type="nucleotide sequence ID" value="XM_035484863.1"/>
</dbReference>
<name>A0A7H8QKY2_TALRU</name>
<protein>
    <submittedName>
        <fullName evidence="1">Uncharacterized protein</fullName>
    </submittedName>
</protein>
<evidence type="ECO:0000313" key="1">
    <source>
        <dbReference type="EMBL" id="QKX54577.1"/>
    </source>
</evidence>
<reference evidence="2" key="1">
    <citation type="submission" date="2020-06" db="EMBL/GenBank/DDBJ databases">
        <title>A chromosome-scale genome assembly of Talaromyces rugulosus W13939.</title>
        <authorList>
            <person name="Wang B."/>
            <person name="Guo L."/>
            <person name="Ye K."/>
            <person name="Wang L."/>
        </authorList>
    </citation>
    <scope>NUCLEOTIDE SEQUENCE [LARGE SCALE GENOMIC DNA]</scope>
    <source>
        <strain evidence="2">W13939</strain>
    </source>
</reference>
<dbReference type="KEGG" id="trg:TRUGW13939_01664"/>
<evidence type="ECO:0000313" key="2">
    <source>
        <dbReference type="Proteomes" id="UP000509510"/>
    </source>
</evidence>
<dbReference type="EMBL" id="CP055898">
    <property type="protein sequence ID" value="QKX54577.1"/>
    <property type="molecule type" value="Genomic_DNA"/>
</dbReference>
<organism evidence="1 2">
    <name type="scientific">Talaromyces rugulosus</name>
    <name type="common">Penicillium rugulosum</name>
    <dbReference type="NCBI Taxonomy" id="121627"/>
    <lineage>
        <taxon>Eukaryota</taxon>
        <taxon>Fungi</taxon>
        <taxon>Dikarya</taxon>
        <taxon>Ascomycota</taxon>
        <taxon>Pezizomycotina</taxon>
        <taxon>Eurotiomycetes</taxon>
        <taxon>Eurotiomycetidae</taxon>
        <taxon>Eurotiales</taxon>
        <taxon>Trichocomaceae</taxon>
        <taxon>Talaromyces</taxon>
        <taxon>Talaromyces sect. Islandici</taxon>
    </lineage>
</organism>